<protein>
    <submittedName>
        <fullName evidence="2">Skin secretory protein xP2-like</fullName>
    </submittedName>
</protein>
<feature type="region of interest" description="Disordered" evidence="1">
    <location>
        <begin position="1"/>
        <end position="39"/>
    </location>
</feature>
<dbReference type="AlphaFoldDB" id="A0A1S3YS90"/>
<gene>
    <name evidence="2" type="primary">LOC107779091</name>
</gene>
<evidence type="ECO:0000313" key="2">
    <source>
        <dbReference type="RefSeq" id="XP_016454922.1"/>
    </source>
</evidence>
<dbReference type="KEGG" id="nta:107779091"/>
<name>A0A1S3YS90_TOBAC</name>
<evidence type="ECO:0000256" key="1">
    <source>
        <dbReference type="SAM" id="MobiDB-lite"/>
    </source>
</evidence>
<accession>A0A1S3YS90</accession>
<dbReference type="RefSeq" id="XP_016454922.1">
    <property type="nucleotide sequence ID" value="XM_016599436.1"/>
</dbReference>
<reference evidence="2" key="1">
    <citation type="submission" date="2025-08" db="UniProtKB">
        <authorList>
            <consortium name="RefSeq"/>
        </authorList>
    </citation>
    <scope>IDENTIFICATION</scope>
</reference>
<dbReference type="PaxDb" id="4097-A0A1S3YS90"/>
<feature type="region of interest" description="Disordered" evidence="1">
    <location>
        <begin position="64"/>
        <end position="96"/>
    </location>
</feature>
<proteinExistence type="predicted"/>
<sequence>MAATTSQAGGGTQTPTIGRPEQGSSMPRPSANYLGARGSLQYPAPAPGSYYECGEFSHMRRECPRIVGGPAPQRIQSMSSAPAPPPSAQPARGGAHSAKAEATVTGVPAPAEWEPQVRARISEGGAAYAAKEDLGRGRKCNGIPAPAMVAKEYLGAHALAFAKPCEPRPTCSRSPSRVRVGKYGRGGPVHFALRVHTPTAQAPRHATVVYHTPGPQPVGEAHPVAAVVPEPRPAAADAPLKLLDRWTRIYPHVYGGYPGLH</sequence>
<organism evidence="2">
    <name type="scientific">Nicotiana tabacum</name>
    <name type="common">Common tobacco</name>
    <dbReference type="NCBI Taxonomy" id="4097"/>
    <lineage>
        <taxon>Eukaryota</taxon>
        <taxon>Viridiplantae</taxon>
        <taxon>Streptophyta</taxon>
        <taxon>Embryophyta</taxon>
        <taxon>Tracheophyta</taxon>
        <taxon>Spermatophyta</taxon>
        <taxon>Magnoliopsida</taxon>
        <taxon>eudicotyledons</taxon>
        <taxon>Gunneridae</taxon>
        <taxon>Pentapetalae</taxon>
        <taxon>asterids</taxon>
        <taxon>lamiids</taxon>
        <taxon>Solanales</taxon>
        <taxon>Solanaceae</taxon>
        <taxon>Nicotianoideae</taxon>
        <taxon>Nicotianeae</taxon>
        <taxon>Nicotiana</taxon>
    </lineage>
</organism>